<dbReference type="InterPro" id="IPR048527">
    <property type="entry name" value="Sde182_C"/>
</dbReference>
<dbReference type="Proteomes" id="UP000325433">
    <property type="component" value="Unassembled WGS sequence"/>
</dbReference>
<comment type="cofactor">
    <cofactor evidence="1">
        <name>FAD</name>
        <dbReference type="ChEBI" id="CHEBI:57692"/>
    </cofactor>
</comment>
<evidence type="ECO:0000259" key="6">
    <source>
        <dbReference type="Pfam" id="PF21027"/>
    </source>
</evidence>
<dbReference type="Pfam" id="PF13450">
    <property type="entry name" value="NAD_binding_8"/>
    <property type="match status" value="1"/>
</dbReference>
<dbReference type="Gene3D" id="3.50.50.60">
    <property type="entry name" value="FAD/NAD(P)-binding domain"/>
    <property type="match status" value="1"/>
</dbReference>
<sequence>MANPINTNRRIRVIIIGAGASGLLMAYKLQRNFDNVEFQIYEKNPDIGGTWYENRYPGCACDNPSHTYVWSFDPNPNWSSTYASSSEIFEYFKRFQSRLNLNEKTKVSHQVVGAKWDGEAGRWHVDIKDIPNNTVVYDACDVLVNAGGILNAWRYPAIPGLHDFKGQLVHSAAWDTNIDLTGKHVGLIGNGSSGIQILPAILPEVARCTTFIREPTWVAVSGFSGFQPRRFEPDEKDISSAWVQQNIQAVGPLGAKYPDADFILEGDTPSLLHIIPNGLSDPEHPEWGSWGGRYGPVTFGEGHFANSVDTIVDDSGRTMMGSHVTVWRWREAFQQDFAARMKWTTASRFSDANHAPVVTIDGDRTRRVIQILVEPGQEVVLDARDSCDPDGDNLTFKWWQYLEPSSNNNNPRRDVAELSLSSTDSPKITVTIPPSDVIRQEGRNTHPESDKHLHLIVQVSDGVLVSYRRIIFTVPGLGAARHKQKNHDEL</sequence>
<dbReference type="Gene3D" id="3.90.245.10">
    <property type="entry name" value="Ribonucleoside hydrolase-like"/>
    <property type="match status" value="1"/>
</dbReference>
<dbReference type="InterPro" id="IPR036188">
    <property type="entry name" value="FAD/NAD-bd_sf"/>
</dbReference>
<evidence type="ECO:0000313" key="8">
    <source>
        <dbReference type="Proteomes" id="UP000325433"/>
    </source>
</evidence>
<evidence type="ECO:0000313" key="7">
    <source>
        <dbReference type="EMBL" id="KAE8312435.1"/>
    </source>
</evidence>
<keyword evidence="3" id="KW-0285">Flavoprotein</keyword>
<feature type="domain" description="Cellulose-binding Sde182 C-terminal" evidence="6">
    <location>
        <begin position="378"/>
        <end position="474"/>
    </location>
</feature>
<dbReference type="GO" id="GO:0016799">
    <property type="term" value="F:hydrolase activity, hydrolyzing N-glycosyl compounds"/>
    <property type="evidence" value="ECO:0007669"/>
    <property type="project" value="InterPro"/>
</dbReference>
<reference evidence="8" key="1">
    <citation type="submission" date="2019-04" db="EMBL/GenBank/DDBJ databases">
        <title>Friends and foes A comparative genomics studyof 23 Aspergillus species from section Flavi.</title>
        <authorList>
            <consortium name="DOE Joint Genome Institute"/>
            <person name="Kjaerbolling I."/>
            <person name="Vesth T."/>
            <person name="Frisvad J.C."/>
            <person name="Nybo J.L."/>
            <person name="Theobald S."/>
            <person name="Kildgaard S."/>
            <person name="Isbrandt T."/>
            <person name="Kuo A."/>
            <person name="Sato A."/>
            <person name="Lyhne E.K."/>
            <person name="Kogle M.E."/>
            <person name="Wiebenga A."/>
            <person name="Kun R.S."/>
            <person name="Lubbers R.J."/>
            <person name="Makela M.R."/>
            <person name="Barry K."/>
            <person name="Chovatia M."/>
            <person name="Clum A."/>
            <person name="Daum C."/>
            <person name="Haridas S."/>
            <person name="He G."/>
            <person name="LaButti K."/>
            <person name="Lipzen A."/>
            <person name="Mondo S."/>
            <person name="Riley R."/>
            <person name="Salamov A."/>
            <person name="Simmons B.A."/>
            <person name="Magnuson J.K."/>
            <person name="Henrissat B."/>
            <person name="Mortensen U.H."/>
            <person name="Larsen T.O."/>
            <person name="Devries R.P."/>
            <person name="Grigoriev I.V."/>
            <person name="Machida M."/>
            <person name="Baker S.E."/>
            <person name="Andersen M.R."/>
        </authorList>
    </citation>
    <scope>NUCLEOTIDE SEQUENCE [LARGE SCALE GENOMIC DNA]</scope>
    <source>
        <strain evidence="8">CBS 130015</strain>
    </source>
</reference>
<organism evidence="7 8">
    <name type="scientific">Aspergillus transmontanensis</name>
    <dbReference type="NCBI Taxonomy" id="1034304"/>
    <lineage>
        <taxon>Eukaryota</taxon>
        <taxon>Fungi</taxon>
        <taxon>Dikarya</taxon>
        <taxon>Ascomycota</taxon>
        <taxon>Pezizomycotina</taxon>
        <taxon>Eurotiomycetes</taxon>
        <taxon>Eurotiomycetidae</taxon>
        <taxon>Eurotiales</taxon>
        <taxon>Aspergillaceae</taxon>
        <taxon>Aspergillus</taxon>
        <taxon>Aspergillus subgen. Circumdati</taxon>
    </lineage>
</organism>
<protein>
    <recommendedName>
        <fullName evidence="9">FAD/NAD(P)-binding domain-containing protein</fullName>
    </recommendedName>
</protein>
<name>A0A5N6VV92_9EURO</name>
<feature type="domain" description="Cellulose-binding Sde182 nucleoside hydrolase-like" evidence="5">
    <location>
        <begin position="214"/>
        <end position="294"/>
    </location>
</feature>
<evidence type="ECO:0008006" key="9">
    <source>
        <dbReference type="Google" id="ProtNLM"/>
    </source>
</evidence>
<evidence type="ECO:0000259" key="5">
    <source>
        <dbReference type="Pfam" id="PF07632"/>
    </source>
</evidence>
<evidence type="ECO:0000256" key="4">
    <source>
        <dbReference type="ARBA" id="ARBA00022827"/>
    </source>
</evidence>
<evidence type="ECO:0000256" key="1">
    <source>
        <dbReference type="ARBA" id="ARBA00001974"/>
    </source>
</evidence>
<evidence type="ECO:0000256" key="2">
    <source>
        <dbReference type="ARBA" id="ARBA00010139"/>
    </source>
</evidence>
<dbReference type="PANTHER" id="PTHR42877:SF8">
    <property type="entry name" value="MONOOXYGENASE"/>
    <property type="match status" value="1"/>
</dbReference>
<proteinExistence type="inferred from homology"/>
<comment type="similarity">
    <text evidence="2">Belongs to the FAD-binding monooxygenase family.</text>
</comment>
<dbReference type="EMBL" id="ML738333">
    <property type="protein sequence ID" value="KAE8312435.1"/>
    <property type="molecule type" value="Genomic_DNA"/>
</dbReference>
<keyword evidence="8" id="KW-1185">Reference proteome</keyword>
<dbReference type="InterPro" id="IPR036452">
    <property type="entry name" value="Ribo_hydro-like"/>
</dbReference>
<dbReference type="Gene3D" id="2.60.40.10">
    <property type="entry name" value="Immunoglobulins"/>
    <property type="match status" value="1"/>
</dbReference>
<dbReference type="InterPro" id="IPR013783">
    <property type="entry name" value="Ig-like_fold"/>
</dbReference>
<dbReference type="Pfam" id="PF07632">
    <property type="entry name" value="Sde182_NH-like"/>
    <property type="match status" value="1"/>
</dbReference>
<dbReference type="Pfam" id="PF21027">
    <property type="entry name" value="Sde0182_C"/>
    <property type="match status" value="1"/>
</dbReference>
<evidence type="ECO:0000256" key="3">
    <source>
        <dbReference type="ARBA" id="ARBA00022630"/>
    </source>
</evidence>
<dbReference type="PANTHER" id="PTHR42877">
    <property type="entry name" value="L-ORNITHINE N(5)-MONOOXYGENASE-RELATED"/>
    <property type="match status" value="1"/>
</dbReference>
<accession>A0A5N6VV92</accession>
<keyword evidence="4" id="KW-0274">FAD</keyword>
<dbReference type="SUPFAM" id="SSF51905">
    <property type="entry name" value="FAD/NAD(P)-binding domain"/>
    <property type="match status" value="1"/>
</dbReference>
<dbReference type="InterPro" id="IPR011483">
    <property type="entry name" value="Sde182_NH-like"/>
</dbReference>
<dbReference type="InterPro" id="IPR051209">
    <property type="entry name" value="FAD-bind_Monooxygenase_sf"/>
</dbReference>
<gene>
    <name evidence="7" type="ORF">BDV41DRAFT_577625</name>
</gene>
<dbReference type="AlphaFoldDB" id="A0A5N6VV92"/>